<dbReference type="Pfam" id="PF24642">
    <property type="entry name" value="DUF7636"/>
    <property type="match status" value="1"/>
</dbReference>
<feature type="domain" description="RDRP core" evidence="3">
    <location>
        <begin position="41"/>
        <end position="616"/>
    </location>
</feature>
<dbReference type="GO" id="GO:0030422">
    <property type="term" value="P:siRNA processing"/>
    <property type="evidence" value="ECO:0007669"/>
    <property type="project" value="TreeGrafter"/>
</dbReference>
<keyword evidence="1" id="KW-0696">RNA-directed RNA polymerase</keyword>
<keyword evidence="1" id="KW-0694">RNA-binding</keyword>
<dbReference type="PANTHER" id="PTHR23079:SF57">
    <property type="entry name" value="RNA-DIRECTED RNA POLYMERASE"/>
    <property type="match status" value="1"/>
</dbReference>
<dbReference type="GO" id="GO:0031380">
    <property type="term" value="C:nuclear RNA-directed RNA polymerase complex"/>
    <property type="evidence" value="ECO:0007669"/>
    <property type="project" value="TreeGrafter"/>
</dbReference>
<dbReference type="Proteomes" id="UP000887578">
    <property type="component" value="Unplaced"/>
</dbReference>
<dbReference type="EC" id="2.7.7.48" evidence="1"/>
<keyword evidence="5" id="KW-1185">Reference proteome</keyword>
<keyword evidence="1" id="KW-0808">Transferase</keyword>
<protein>
    <recommendedName>
        <fullName evidence="1">RNA-dependent RNA polymerase</fullName>
        <ecNumber evidence="1">2.7.7.48</ecNumber>
    </recommendedName>
</protein>
<evidence type="ECO:0000259" key="3">
    <source>
        <dbReference type="Pfam" id="PF05183"/>
    </source>
</evidence>
<organism evidence="5 6">
    <name type="scientific">Panagrolaimus davidi</name>
    <dbReference type="NCBI Taxonomy" id="227884"/>
    <lineage>
        <taxon>Eukaryota</taxon>
        <taxon>Metazoa</taxon>
        <taxon>Ecdysozoa</taxon>
        <taxon>Nematoda</taxon>
        <taxon>Chromadorea</taxon>
        <taxon>Rhabditida</taxon>
        <taxon>Tylenchina</taxon>
        <taxon>Panagrolaimomorpha</taxon>
        <taxon>Panagrolaimoidea</taxon>
        <taxon>Panagrolaimidae</taxon>
        <taxon>Panagrolaimus</taxon>
    </lineage>
</organism>
<evidence type="ECO:0000313" key="6">
    <source>
        <dbReference type="WBParaSite" id="PDA_v2.g29644.t1"/>
    </source>
</evidence>
<reference evidence="6" key="1">
    <citation type="submission" date="2022-11" db="UniProtKB">
        <authorList>
            <consortium name="WormBaseParasite"/>
        </authorList>
    </citation>
    <scope>IDENTIFICATION</scope>
</reference>
<dbReference type="PANTHER" id="PTHR23079">
    <property type="entry name" value="RNA-DEPENDENT RNA POLYMERASE"/>
    <property type="match status" value="1"/>
</dbReference>
<dbReference type="InterPro" id="IPR007855">
    <property type="entry name" value="RDRP"/>
</dbReference>
<proteinExistence type="inferred from homology"/>
<sequence>MYDHLKGDPTLTSLEFVDRVILIDNENDGDDNYVQVKTVYVTPTRIIPIPDEWTLASRGLRYLGVHNVVQVKFRDENLSWFPHDLGNDIITPTCRSGIAIANKVFHEFGGSNSSFREFSSYFYATENKDEILQMYKKLGTFEPATAAKLSARIGQYFTSAWKTRMQLRQINVCLINDITSMTTDAAGNHYCFTDGNGIMSYLLAVQIAEHLEIPYVPSAFQIRFAGYKGMLTVAPKNSKNIGGPYYPKLIENDGPYHVLFRKSQKKFDVKGDGLLDFDIVQWSSPSPFNIYRSFITVLDYLACKDGKQQIMRDRLRLLNNSFSFEIIKPLIDNRAFLAKLEELPTYCPISKMVTKNLMDEPFWRGIVEASVVEDAKNLANKIQISLPAKIGRTAFGIADYTRKLKANQIFFQYSKKLSTKQSNKNPMVKIGRVGITKSPVVHPGDIRFYEAVDIPELQHLIDVVVFPTVGDRPIPDEIGGGDLDGDPYGIFWEEDLLMSKNFDATDFTDLDSDKANKITLDELQEEQAKFRSEYLKKRTIEFLSSSYLAVSLTQDLDSYECRSMRSSADKAVNYAKSGIFGRQLNQDEKQIFWPDFMEKDHEPAYKTNHIICELYEKNLLFFQRIKNVSEEAEKRRTEEAIERDNEVNPAIRMLFEDYKKQIQTIMTKHQIKTEGELFSNAITSASGTLEEKTCYSFPWLLREGLDIWLRIDQGKNQNTTAAIKVDNDFLRIYGSSTLISEMNNGQIVLRMRQRTQSETFTKMVKIWANFENLEKKFYLRAIITYLQYNIISNENHTAFGGEAFMAFLVSKMQNQVDNQSELQKAAQSALIKLAFLPSFNFFKEEPFGNEIIKQQCIVLNIPKSWEVEFQQKYGILKEISGCQNIAISIRKAFTEATKFSVMFRGTLESCQKLKSMLTPLIKETLGHSLKNTKNHIIDESNKILMDIFNFRQILIHSHSAPNWLNNGNTNQSRARRNKKINTVPRYLNN</sequence>
<evidence type="ECO:0000259" key="4">
    <source>
        <dbReference type="Pfam" id="PF24642"/>
    </source>
</evidence>
<dbReference type="AlphaFoldDB" id="A0A914QD39"/>
<comment type="similarity">
    <text evidence="1">Belongs to the RdRP family.</text>
</comment>
<dbReference type="Pfam" id="PF05183">
    <property type="entry name" value="RdRP"/>
    <property type="match status" value="1"/>
</dbReference>
<evidence type="ECO:0000256" key="2">
    <source>
        <dbReference type="SAM" id="MobiDB-lite"/>
    </source>
</evidence>
<evidence type="ECO:0000256" key="1">
    <source>
        <dbReference type="RuleBase" id="RU363098"/>
    </source>
</evidence>
<evidence type="ECO:0000313" key="5">
    <source>
        <dbReference type="Proteomes" id="UP000887578"/>
    </source>
</evidence>
<accession>A0A914QD39</accession>
<comment type="catalytic activity">
    <reaction evidence="1">
        <text>RNA(n) + a ribonucleoside 5'-triphosphate = RNA(n+1) + diphosphate</text>
        <dbReference type="Rhea" id="RHEA:21248"/>
        <dbReference type="Rhea" id="RHEA-COMP:14527"/>
        <dbReference type="Rhea" id="RHEA-COMP:17342"/>
        <dbReference type="ChEBI" id="CHEBI:33019"/>
        <dbReference type="ChEBI" id="CHEBI:61557"/>
        <dbReference type="ChEBI" id="CHEBI:140395"/>
        <dbReference type="EC" id="2.7.7.48"/>
    </reaction>
</comment>
<dbReference type="InterPro" id="IPR056053">
    <property type="entry name" value="DUF7636"/>
</dbReference>
<dbReference type="InterPro" id="IPR057596">
    <property type="entry name" value="RDRP_core"/>
</dbReference>
<keyword evidence="1" id="KW-0548">Nucleotidyltransferase</keyword>
<name>A0A914QD39_9BILA</name>
<feature type="domain" description="DUF7636" evidence="4">
    <location>
        <begin position="851"/>
        <end position="945"/>
    </location>
</feature>
<feature type="region of interest" description="Disordered" evidence="2">
    <location>
        <begin position="965"/>
        <end position="989"/>
    </location>
</feature>
<dbReference type="GO" id="GO:0003723">
    <property type="term" value="F:RNA binding"/>
    <property type="evidence" value="ECO:0007669"/>
    <property type="project" value="UniProtKB-KW"/>
</dbReference>
<dbReference type="GO" id="GO:0003968">
    <property type="term" value="F:RNA-directed RNA polymerase activity"/>
    <property type="evidence" value="ECO:0007669"/>
    <property type="project" value="UniProtKB-KW"/>
</dbReference>
<dbReference type="WBParaSite" id="PDA_v2.g29644.t1">
    <property type="protein sequence ID" value="PDA_v2.g29644.t1"/>
    <property type="gene ID" value="PDA_v2.g29644"/>
</dbReference>